<keyword evidence="4" id="KW-1185">Reference proteome</keyword>
<dbReference type="InterPro" id="IPR034660">
    <property type="entry name" value="DinB/YfiT-like"/>
</dbReference>
<gene>
    <name evidence="3" type="ORF">FHR36_001244</name>
</gene>
<evidence type="ECO:0000256" key="1">
    <source>
        <dbReference type="SAM" id="MobiDB-lite"/>
    </source>
</evidence>
<protein>
    <recommendedName>
        <fullName evidence="2">DinB-like domain-containing protein</fullName>
    </recommendedName>
</protein>
<name>A0ABT1ISN7_9ACTN</name>
<evidence type="ECO:0000313" key="4">
    <source>
        <dbReference type="Proteomes" id="UP001206483"/>
    </source>
</evidence>
<dbReference type="InterPro" id="IPR024775">
    <property type="entry name" value="DinB-like"/>
</dbReference>
<feature type="domain" description="DinB-like" evidence="2">
    <location>
        <begin position="11"/>
        <end position="145"/>
    </location>
</feature>
<dbReference type="EMBL" id="JAMZDX010000001">
    <property type="protein sequence ID" value="MCP2308152.1"/>
    <property type="molecule type" value="Genomic_DNA"/>
</dbReference>
<evidence type="ECO:0000259" key="2">
    <source>
        <dbReference type="Pfam" id="PF12867"/>
    </source>
</evidence>
<proteinExistence type="predicted"/>
<feature type="region of interest" description="Disordered" evidence="1">
    <location>
        <begin position="189"/>
        <end position="211"/>
    </location>
</feature>
<dbReference type="SUPFAM" id="SSF109854">
    <property type="entry name" value="DinB/YfiT-like putative metalloenzymes"/>
    <property type="match status" value="1"/>
</dbReference>
<dbReference type="Proteomes" id="UP001206483">
    <property type="component" value="Unassembled WGS sequence"/>
</dbReference>
<reference evidence="3 4" key="1">
    <citation type="submission" date="2022-06" db="EMBL/GenBank/DDBJ databases">
        <title>Sequencing the genomes of 1000 actinobacteria strains.</title>
        <authorList>
            <person name="Klenk H.-P."/>
        </authorList>
    </citation>
    <scope>NUCLEOTIDE SEQUENCE [LARGE SCALE GENOMIC DNA]</scope>
    <source>
        <strain evidence="3 4">DSM 41656</strain>
    </source>
</reference>
<accession>A0ABT1ISN7</accession>
<comment type="caution">
    <text evidence="3">The sequence shown here is derived from an EMBL/GenBank/DDBJ whole genome shotgun (WGS) entry which is preliminary data.</text>
</comment>
<dbReference type="Pfam" id="PF12867">
    <property type="entry name" value="DinB_2"/>
    <property type="match status" value="1"/>
</dbReference>
<organism evidence="3 4">
    <name type="scientific">Kitasatospora paracochleata</name>
    <dbReference type="NCBI Taxonomy" id="58354"/>
    <lineage>
        <taxon>Bacteria</taxon>
        <taxon>Bacillati</taxon>
        <taxon>Actinomycetota</taxon>
        <taxon>Actinomycetes</taxon>
        <taxon>Kitasatosporales</taxon>
        <taxon>Streptomycetaceae</taxon>
        <taxon>Kitasatospora</taxon>
    </lineage>
</organism>
<dbReference type="RefSeq" id="WP_253794468.1">
    <property type="nucleotide sequence ID" value="NZ_BAAAUB010000056.1"/>
</dbReference>
<evidence type="ECO:0000313" key="3">
    <source>
        <dbReference type="EMBL" id="MCP2308152.1"/>
    </source>
</evidence>
<sequence length="211" mass="22263">MPSPVTADDLSATLRAALATLRPAVGAAWTTPLAPGGWSCWETVEHVADGLFGYAAQLAPAEPPQHDYVPLAWHRDRPDGPPNALRADPAAGPDGLLRVLDAAGGILAAVLRAAPPEARAFHVWGLADPEGFAAMGTAELLLHVHDVCQALDLPWSPPAERCARVLARLFPDAPAGHSPWPTLLHATGRTDLPGHPRPTAWRWHSAPPAEA</sequence>
<dbReference type="Gene3D" id="1.20.120.450">
    <property type="entry name" value="dinb family like domain"/>
    <property type="match status" value="1"/>
</dbReference>